<evidence type="ECO:0000313" key="4">
    <source>
        <dbReference type="Proteomes" id="UP001416858"/>
    </source>
</evidence>
<dbReference type="Proteomes" id="UP001416858">
    <property type="component" value="Unassembled WGS sequence"/>
</dbReference>
<sequence length="561" mass="60549">MKPMPSVRQLSFFVATLMLGTLLATDADAQTTSSSQRTLRKNERTARANWQPVRKSNLTDADAGFVSASKSASQTTAKKTSPAASNSAVRQASHVQQTGHEVIDPSYPPHSIIEEPIIHGPSDGYVELEPFHGGSVACDAMPGGVGCGCGSMSCDGGCDSMGSCGYGACEEPCGANGWRPCVTLCVPQDGWVSFEYLSWWQDGMSLPPLVTTSTDANVAQAQAGVLGQSTTRILFGGDEVLTDQFDGGRLRMGLWLDRCHTWAIAGEYFKIGSESESFFANSNGDPVLARPFFNVNPTTGSAREDSELVAFGGTGNVRVSGSVSAVAESELLGAGFHFRNLRASNEGCNTWGLFGCPQQFCSRTEALIGYRHLQLTEGVVIQERLTGINPVGNFDINDSFRTRNQFNGVDLGWFYTQNRGNWTLDSTIRLALGTTHQTVSINGQTTISGDPTAAGSQTYQGGLLAQASNIGTYKRDEFAVVPEFDINLGYRLNKNWRVMVGYTFLYWSNVVRPGEQISRDLNPSQLAPAEDPLTGAARPGFAFDSVDYWAQGINAGLEYRW</sequence>
<feature type="compositionally biased region" description="Low complexity" evidence="1">
    <location>
        <begin position="67"/>
        <end position="88"/>
    </location>
</feature>
<feature type="region of interest" description="Disordered" evidence="1">
    <location>
        <begin position="67"/>
        <end position="98"/>
    </location>
</feature>
<keyword evidence="2" id="KW-0732">Signal</keyword>
<evidence type="ECO:0000256" key="2">
    <source>
        <dbReference type="SAM" id="SignalP"/>
    </source>
</evidence>
<reference evidence="3 4" key="1">
    <citation type="submission" date="2024-02" db="EMBL/GenBank/DDBJ databases">
        <title>Rhodopirellula caenicola NBRC 110016.</title>
        <authorList>
            <person name="Ichikawa N."/>
            <person name="Katano-Makiyama Y."/>
            <person name="Hidaka K."/>
        </authorList>
    </citation>
    <scope>NUCLEOTIDE SEQUENCE [LARGE SCALE GENOMIC DNA]</scope>
    <source>
        <strain evidence="3 4">NBRC 110016</strain>
    </source>
</reference>
<protein>
    <submittedName>
        <fullName evidence="3">Uncharacterized protein</fullName>
    </submittedName>
</protein>
<dbReference type="InterPro" id="IPR011446">
    <property type="entry name" value="BBP7"/>
</dbReference>
<feature type="chain" id="PRO_5046966406" evidence="2">
    <location>
        <begin position="30"/>
        <end position="561"/>
    </location>
</feature>
<proteinExistence type="predicted"/>
<evidence type="ECO:0000313" key="3">
    <source>
        <dbReference type="EMBL" id="GAA5506111.1"/>
    </source>
</evidence>
<feature type="signal peptide" evidence="2">
    <location>
        <begin position="1"/>
        <end position="29"/>
    </location>
</feature>
<feature type="region of interest" description="Disordered" evidence="1">
    <location>
        <begin position="28"/>
        <end position="54"/>
    </location>
</feature>
<gene>
    <name evidence="3" type="ORF">Rcae01_01561</name>
</gene>
<name>A0ABP9VMW0_9BACT</name>
<evidence type="ECO:0000256" key="1">
    <source>
        <dbReference type="SAM" id="MobiDB-lite"/>
    </source>
</evidence>
<accession>A0ABP9VMW0</accession>
<dbReference type="EMBL" id="BAABRO010000002">
    <property type="protein sequence ID" value="GAA5506111.1"/>
    <property type="molecule type" value="Genomic_DNA"/>
</dbReference>
<dbReference type="Pfam" id="PF07585">
    <property type="entry name" value="BBP7"/>
    <property type="match status" value="1"/>
</dbReference>
<feature type="compositionally biased region" description="Polar residues" evidence="1">
    <location>
        <begin position="89"/>
        <end position="98"/>
    </location>
</feature>
<comment type="caution">
    <text evidence="3">The sequence shown here is derived from an EMBL/GenBank/DDBJ whole genome shotgun (WGS) entry which is preliminary data.</text>
</comment>
<keyword evidence="4" id="KW-1185">Reference proteome</keyword>
<organism evidence="3 4">
    <name type="scientific">Novipirellula caenicola</name>
    <dbReference type="NCBI Taxonomy" id="1536901"/>
    <lineage>
        <taxon>Bacteria</taxon>
        <taxon>Pseudomonadati</taxon>
        <taxon>Planctomycetota</taxon>
        <taxon>Planctomycetia</taxon>
        <taxon>Pirellulales</taxon>
        <taxon>Pirellulaceae</taxon>
        <taxon>Novipirellula</taxon>
    </lineage>
</organism>